<gene>
    <name evidence="2" type="ORF">B5E91_09140</name>
</gene>
<proteinExistence type="predicted"/>
<sequence>MERYSHILEKDKREIVLLKSRPCIWGKCSFCDYIEDNDIDQKENQKINDEVLNKITGQYGVLEVINSGSFFELPDETIERIYKIIGEKKIKRLYIEAHYLYKKKIKALREKFKIEIIVKTGIETFNDEMRNNVLNKNIHFDKIEEILEDFDSPCLMVGIQGQTKEMIRKDIEILTKYFDHGTINIYRNNSTPIKRDEELIKWFDEEYHDLKNNRKYDYLGIPTDFGVGD</sequence>
<dbReference type="InterPro" id="IPR006638">
    <property type="entry name" value="Elp3/MiaA/NifB-like_rSAM"/>
</dbReference>
<reference evidence="3" key="1">
    <citation type="submission" date="2017-04" db="EMBL/GenBank/DDBJ databases">
        <title>Function of individual gut microbiota members based on whole genome sequencing of pure cultures obtained from chicken caecum.</title>
        <authorList>
            <person name="Medvecky M."/>
            <person name="Cejkova D."/>
            <person name="Polansky O."/>
            <person name="Karasova D."/>
            <person name="Kubasova T."/>
            <person name="Cizek A."/>
            <person name="Rychlik I."/>
        </authorList>
    </citation>
    <scope>NUCLEOTIDE SEQUENCE [LARGE SCALE GENOMIC DNA]</scope>
    <source>
        <strain evidence="3">An149</strain>
    </source>
</reference>
<dbReference type="CDD" id="cd01335">
    <property type="entry name" value="Radical_SAM"/>
    <property type="match status" value="1"/>
</dbReference>
<evidence type="ECO:0000313" key="2">
    <source>
        <dbReference type="EMBL" id="OUQ04549.1"/>
    </source>
</evidence>
<dbReference type="GO" id="GO:0051536">
    <property type="term" value="F:iron-sulfur cluster binding"/>
    <property type="evidence" value="ECO:0007669"/>
    <property type="project" value="InterPro"/>
</dbReference>
<comment type="caution">
    <text evidence="2">The sequence shown here is derived from an EMBL/GenBank/DDBJ whole genome shotgun (WGS) entry which is preliminary data.</text>
</comment>
<protein>
    <submittedName>
        <fullName evidence="2">Radical SAM protein</fullName>
    </submittedName>
</protein>
<dbReference type="SMART" id="SM00729">
    <property type="entry name" value="Elp3"/>
    <property type="match status" value="1"/>
</dbReference>
<accession>A0A1Y4QH15</accession>
<dbReference type="RefSeq" id="WP_087256997.1">
    <property type="nucleotide sequence ID" value="NZ_NFLB01000010.1"/>
</dbReference>
<evidence type="ECO:0000259" key="1">
    <source>
        <dbReference type="SMART" id="SM00729"/>
    </source>
</evidence>
<dbReference type="InterPro" id="IPR058240">
    <property type="entry name" value="rSAM_sf"/>
</dbReference>
<dbReference type="AlphaFoldDB" id="A0A1Y4QH15"/>
<dbReference type="Proteomes" id="UP000196258">
    <property type="component" value="Unassembled WGS sequence"/>
</dbReference>
<dbReference type="SUPFAM" id="SSF102114">
    <property type="entry name" value="Radical SAM enzymes"/>
    <property type="match status" value="1"/>
</dbReference>
<name>A0A1Y4QH15_9FIRM</name>
<feature type="domain" description="Elp3/MiaA/NifB-like radical SAM core" evidence="1">
    <location>
        <begin position="13"/>
        <end position="213"/>
    </location>
</feature>
<dbReference type="GO" id="GO:0003824">
    <property type="term" value="F:catalytic activity"/>
    <property type="evidence" value="ECO:0007669"/>
    <property type="project" value="InterPro"/>
</dbReference>
<organism evidence="2 3">
    <name type="scientific">Thomasclavelia spiroformis</name>
    <dbReference type="NCBI Taxonomy" id="29348"/>
    <lineage>
        <taxon>Bacteria</taxon>
        <taxon>Bacillati</taxon>
        <taxon>Bacillota</taxon>
        <taxon>Erysipelotrichia</taxon>
        <taxon>Erysipelotrichales</taxon>
        <taxon>Coprobacillaceae</taxon>
        <taxon>Thomasclavelia</taxon>
    </lineage>
</organism>
<evidence type="ECO:0000313" key="3">
    <source>
        <dbReference type="Proteomes" id="UP000196258"/>
    </source>
</evidence>
<dbReference type="EMBL" id="NFLB01000010">
    <property type="protein sequence ID" value="OUQ04549.1"/>
    <property type="molecule type" value="Genomic_DNA"/>
</dbReference>